<evidence type="ECO:0008006" key="5">
    <source>
        <dbReference type="Google" id="ProtNLM"/>
    </source>
</evidence>
<evidence type="ECO:0000256" key="1">
    <source>
        <dbReference type="ARBA" id="ARBA00022737"/>
    </source>
</evidence>
<dbReference type="FunFam" id="1.25.40.10:FF:000518">
    <property type="entry name" value="Pentatricopeptide repeat-containing protein"/>
    <property type="match status" value="1"/>
</dbReference>
<name>A0AAV6WRW9_9LAMI</name>
<keyword evidence="4" id="KW-1185">Reference proteome</keyword>
<dbReference type="Gene3D" id="1.25.40.10">
    <property type="entry name" value="Tetratricopeptide repeat domain"/>
    <property type="match status" value="5"/>
</dbReference>
<feature type="repeat" description="PPR" evidence="2">
    <location>
        <begin position="519"/>
        <end position="553"/>
    </location>
</feature>
<keyword evidence="1" id="KW-0677">Repeat</keyword>
<dbReference type="PANTHER" id="PTHR47926:SF427">
    <property type="entry name" value="TETRATRICOPEPTIDE-LIKE HELICAL DOMAIN SUPERFAMILY"/>
    <property type="match status" value="1"/>
</dbReference>
<evidence type="ECO:0000313" key="3">
    <source>
        <dbReference type="EMBL" id="KAG8371032.1"/>
    </source>
</evidence>
<dbReference type="InterPro" id="IPR046848">
    <property type="entry name" value="E_motif"/>
</dbReference>
<gene>
    <name evidence="3" type="ORF">BUALT_Bualt13G0044800</name>
</gene>
<dbReference type="GO" id="GO:0009451">
    <property type="term" value="P:RNA modification"/>
    <property type="evidence" value="ECO:0007669"/>
    <property type="project" value="InterPro"/>
</dbReference>
<feature type="repeat" description="PPR" evidence="2">
    <location>
        <begin position="655"/>
        <end position="689"/>
    </location>
</feature>
<dbReference type="Pfam" id="PF20431">
    <property type="entry name" value="E_motif"/>
    <property type="match status" value="1"/>
</dbReference>
<feature type="repeat" description="PPR" evidence="2">
    <location>
        <begin position="620"/>
        <end position="654"/>
    </location>
</feature>
<organism evidence="3 4">
    <name type="scientific">Buddleja alternifolia</name>
    <dbReference type="NCBI Taxonomy" id="168488"/>
    <lineage>
        <taxon>Eukaryota</taxon>
        <taxon>Viridiplantae</taxon>
        <taxon>Streptophyta</taxon>
        <taxon>Embryophyta</taxon>
        <taxon>Tracheophyta</taxon>
        <taxon>Spermatophyta</taxon>
        <taxon>Magnoliopsida</taxon>
        <taxon>eudicotyledons</taxon>
        <taxon>Gunneridae</taxon>
        <taxon>Pentapetalae</taxon>
        <taxon>asterids</taxon>
        <taxon>lamiids</taxon>
        <taxon>Lamiales</taxon>
        <taxon>Scrophulariaceae</taxon>
        <taxon>Buddlejeae</taxon>
        <taxon>Buddleja</taxon>
    </lineage>
</organism>
<dbReference type="InterPro" id="IPR002885">
    <property type="entry name" value="PPR_rpt"/>
</dbReference>
<accession>A0AAV6WRW9</accession>
<dbReference type="FunFam" id="1.25.40.10:FF:000144">
    <property type="entry name" value="Pentatricopeptide repeat-containing protein, mitochondrial"/>
    <property type="match status" value="1"/>
</dbReference>
<dbReference type="Pfam" id="PF13041">
    <property type="entry name" value="PPR_2"/>
    <property type="match status" value="3"/>
</dbReference>
<proteinExistence type="predicted"/>
<dbReference type="EMBL" id="WHWC01000013">
    <property type="protein sequence ID" value="KAG8371032.1"/>
    <property type="molecule type" value="Genomic_DNA"/>
</dbReference>
<dbReference type="GO" id="GO:0003723">
    <property type="term" value="F:RNA binding"/>
    <property type="evidence" value="ECO:0007669"/>
    <property type="project" value="InterPro"/>
</dbReference>
<dbReference type="PROSITE" id="PS51375">
    <property type="entry name" value="PPR"/>
    <property type="match status" value="5"/>
</dbReference>
<sequence length="822" mass="91016">MFHHARFLRIASSSNHIRLQLQPLSFLSSAAPPPPQCPPPTTNILPLCSAAQSLSATQQAHAFAVVHGHLPSSVSIAAALILSYANHRSHPSTVESLFTQSVPFSRAPFLHNTLIRACTVLSTGPDKNYVVELGFLLYNELLRGAHFGPDDYTFPFVLKLCADFLCLLKGLEVHGRLIKAGFDEDLFVNNTLILFYGSCGDLWGVKKVFDEMPEKDLISWNTYIRVFSDNECRWESIGVFKEMILTAGFMPNVISVVSVLPVCAGLEDGELVGLIHCYVVKVGLNGEVRVGNALVDAYGKCGDIEALEGVFDNMVERNEVSWNSMIGSFSYLGLNRNALDCFRLMISERVKLNTITIATMLPTLVELNLFNKGKELHGISVKTCLDSDVFVANALIDMYGKWSHFTKASYVFYRMNTKNVVSWNTMIGNLAQNGLGLEAIQIVREMQANGEIPNSVTFTNVLPACARAGSLGHGKEIHARSIRMGSAFDLFVSNALTDVYAKCGRLDLAQTIFNISHRDEVSYNILITGYSQTSGLANSIVLFTEMQKVGLKHDFISYTGVLSACANISAIKEGKQIHAFAMRRLFHEHLFIANSLLDFYIKCGHIDIARKVFDRIPRRDTASWNTMILGFGMLGELNTAITLFEAMKDDNVEYDSVSYIAVLSACSHGGLVRKGKMYFDDMLAQNVKPSEMHYACMVDLLGRAGLMEEVVEVINSMSIKPGANIWGALLGASRMHGNVELGCWAAENLLELKPDHSGYYVVLGNLYAEAGRWDEADRIRKLMDLRNVKKNPGCSWVQVEDRVHGFVAGERFDPCLWRATSG</sequence>
<evidence type="ECO:0000313" key="4">
    <source>
        <dbReference type="Proteomes" id="UP000826271"/>
    </source>
</evidence>
<evidence type="ECO:0000256" key="2">
    <source>
        <dbReference type="PROSITE-ProRule" id="PRU00708"/>
    </source>
</evidence>
<comment type="caution">
    <text evidence="3">The sequence shown here is derived from an EMBL/GenBank/DDBJ whole genome shotgun (WGS) entry which is preliminary data.</text>
</comment>
<dbReference type="SUPFAM" id="SSF48452">
    <property type="entry name" value="TPR-like"/>
    <property type="match status" value="1"/>
</dbReference>
<feature type="repeat" description="PPR" evidence="2">
    <location>
        <begin position="318"/>
        <end position="352"/>
    </location>
</feature>
<dbReference type="InterPro" id="IPR046960">
    <property type="entry name" value="PPR_At4g14850-like_plant"/>
</dbReference>
<dbReference type="FunFam" id="1.25.40.10:FF:000285">
    <property type="entry name" value="Pentatricopeptide repeat-containing protein, chloroplastic"/>
    <property type="match status" value="1"/>
</dbReference>
<dbReference type="FunFam" id="1.25.40.10:FF:000280">
    <property type="entry name" value="Pentatricopeptide repeat-containing protein"/>
    <property type="match status" value="1"/>
</dbReference>
<reference evidence="3" key="1">
    <citation type="submission" date="2019-10" db="EMBL/GenBank/DDBJ databases">
        <authorList>
            <person name="Zhang R."/>
            <person name="Pan Y."/>
            <person name="Wang J."/>
            <person name="Ma R."/>
            <person name="Yu S."/>
        </authorList>
    </citation>
    <scope>NUCLEOTIDE SEQUENCE</scope>
    <source>
        <strain evidence="3">LA-IB0</strain>
        <tissue evidence="3">Leaf</tissue>
    </source>
</reference>
<dbReference type="Proteomes" id="UP000826271">
    <property type="component" value="Unassembled WGS sequence"/>
</dbReference>
<protein>
    <recommendedName>
        <fullName evidence="5">Pentatricopeptide repeat-containing protein</fullName>
    </recommendedName>
</protein>
<dbReference type="NCBIfam" id="TIGR00756">
    <property type="entry name" value="PPR"/>
    <property type="match status" value="4"/>
</dbReference>
<dbReference type="AlphaFoldDB" id="A0AAV6WRW9"/>
<feature type="repeat" description="PPR" evidence="2">
    <location>
        <begin position="419"/>
        <end position="453"/>
    </location>
</feature>
<dbReference type="Pfam" id="PF01535">
    <property type="entry name" value="PPR"/>
    <property type="match status" value="6"/>
</dbReference>
<dbReference type="PANTHER" id="PTHR47926">
    <property type="entry name" value="PENTATRICOPEPTIDE REPEAT-CONTAINING PROTEIN"/>
    <property type="match status" value="1"/>
</dbReference>
<dbReference type="InterPro" id="IPR011990">
    <property type="entry name" value="TPR-like_helical_dom_sf"/>
</dbReference>